<feature type="region of interest" description="Disordered" evidence="1">
    <location>
        <begin position="121"/>
        <end position="142"/>
    </location>
</feature>
<name>A0A0E0EJA2_9ORYZ</name>
<feature type="region of interest" description="Disordered" evidence="1">
    <location>
        <begin position="1"/>
        <end position="77"/>
    </location>
</feature>
<keyword evidence="3" id="KW-1185">Reference proteome</keyword>
<sequence>MEATDLATDGQIQPGRRKPATSQAVATSQGSASQRSAPPHPPVIAATTMPPLTDANTDAASEPPARQNATLSRHRSIRHWHDHHAAADGRRCRCRDHGASEPPLPTPAHLLGADPRTVQRWRRPSPLPAATSGRPTKSGRESCRRRLIRRFARPLQAQGARSPVAAVLAAARLCRRPLGRRRGGGGGEGGWSPPRTSPPSRAGLGDARVTEIQIN</sequence>
<proteinExistence type="predicted"/>
<evidence type="ECO:0000313" key="2">
    <source>
        <dbReference type="EnsemblPlants" id="OMERI08G06430.1"/>
    </source>
</evidence>
<dbReference type="HOGENOM" id="CLU_1285072_0_0_1"/>
<reference evidence="2" key="1">
    <citation type="submission" date="2015-04" db="UniProtKB">
        <authorList>
            <consortium name="EnsemblPlants"/>
        </authorList>
    </citation>
    <scope>IDENTIFICATION</scope>
</reference>
<evidence type="ECO:0000256" key="1">
    <source>
        <dbReference type="SAM" id="MobiDB-lite"/>
    </source>
</evidence>
<organism evidence="2">
    <name type="scientific">Oryza meridionalis</name>
    <dbReference type="NCBI Taxonomy" id="40149"/>
    <lineage>
        <taxon>Eukaryota</taxon>
        <taxon>Viridiplantae</taxon>
        <taxon>Streptophyta</taxon>
        <taxon>Embryophyta</taxon>
        <taxon>Tracheophyta</taxon>
        <taxon>Spermatophyta</taxon>
        <taxon>Magnoliopsida</taxon>
        <taxon>Liliopsida</taxon>
        <taxon>Poales</taxon>
        <taxon>Poaceae</taxon>
        <taxon>BOP clade</taxon>
        <taxon>Oryzoideae</taxon>
        <taxon>Oryzeae</taxon>
        <taxon>Oryzinae</taxon>
        <taxon>Oryza</taxon>
    </lineage>
</organism>
<dbReference type="EnsemblPlants" id="OMERI08G06430.1">
    <property type="protein sequence ID" value="OMERI08G06430.1"/>
    <property type="gene ID" value="OMERI08G06430"/>
</dbReference>
<protein>
    <submittedName>
        <fullName evidence="2">Uncharacterized protein</fullName>
    </submittedName>
</protein>
<dbReference type="AlphaFoldDB" id="A0A0E0EJA2"/>
<dbReference type="Gramene" id="OMERI08G06430.1">
    <property type="protein sequence ID" value="OMERI08G06430.1"/>
    <property type="gene ID" value="OMERI08G06430"/>
</dbReference>
<reference evidence="2" key="2">
    <citation type="submission" date="2018-05" db="EMBL/GenBank/DDBJ databases">
        <title>OmerRS3 (Oryza meridionalis Reference Sequence Version 3).</title>
        <authorList>
            <person name="Zhang J."/>
            <person name="Kudrna D."/>
            <person name="Lee S."/>
            <person name="Talag J."/>
            <person name="Welchert J."/>
            <person name="Wing R.A."/>
        </authorList>
    </citation>
    <scope>NUCLEOTIDE SEQUENCE [LARGE SCALE GENOMIC DNA]</scope>
    <source>
        <strain evidence="2">cv. OR44</strain>
    </source>
</reference>
<accession>A0A0E0EJA2</accession>
<feature type="compositionally biased region" description="Polar residues" evidence="1">
    <location>
        <begin position="20"/>
        <end position="36"/>
    </location>
</feature>
<evidence type="ECO:0000313" key="3">
    <source>
        <dbReference type="Proteomes" id="UP000008021"/>
    </source>
</evidence>
<feature type="region of interest" description="Disordered" evidence="1">
    <location>
        <begin position="178"/>
        <end position="215"/>
    </location>
</feature>
<dbReference type="Proteomes" id="UP000008021">
    <property type="component" value="Chromosome 8"/>
</dbReference>